<feature type="signal peptide" evidence="15">
    <location>
        <begin position="1"/>
        <end position="29"/>
    </location>
</feature>
<keyword evidence="2" id="KW-0723">Serine/threonine-protein kinase</keyword>
<evidence type="ECO:0000256" key="1">
    <source>
        <dbReference type="ARBA" id="ARBA00004479"/>
    </source>
</evidence>
<dbReference type="Proteomes" id="UP000006882">
    <property type="component" value="Chromosome G2"/>
</dbReference>
<dbReference type="Pfam" id="PF00069">
    <property type="entry name" value="Pkinase"/>
    <property type="match status" value="1"/>
</dbReference>
<keyword evidence="7" id="KW-0418">Kinase</keyword>
<evidence type="ECO:0000256" key="11">
    <source>
        <dbReference type="ARBA" id="ARBA00023180"/>
    </source>
</evidence>
<dbReference type="InterPro" id="IPR025287">
    <property type="entry name" value="WAK_GUB"/>
</dbReference>
<keyword evidence="6 12" id="KW-0547">Nucleotide-binding</keyword>
<keyword evidence="4 14" id="KW-0812">Transmembrane</keyword>
<reference evidence="17 18" key="1">
    <citation type="journal article" date="2013" name="Nat. Genet.">
        <title>The high-quality draft genome of peach (Prunus persica) identifies unique patterns of genetic diversity, domestication and genome evolution.</title>
        <authorList>
            <consortium name="International Peach Genome Initiative"/>
            <person name="Verde I."/>
            <person name="Abbott A.G."/>
            <person name="Scalabrin S."/>
            <person name="Jung S."/>
            <person name="Shu S."/>
            <person name="Marroni F."/>
            <person name="Zhebentyayeva T."/>
            <person name="Dettori M.T."/>
            <person name="Grimwood J."/>
            <person name="Cattonaro F."/>
            <person name="Zuccolo A."/>
            <person name="Rossini L."/>
            <person name="Jenkins J."/>
            <person name="Vendramin E."/>
            <person name="Meisel L.A."/>
            <person name="Decroocq V."/>
            <person name="Sosinski B."/>
            <person name="Prochnik S."/>
            <person name="Mitros T."/>
            <person name="Policriti A."/>
            <person name="Cipriani G."/>
            <person name="Dondini L."/>
            <person name="Ficklin S."/>
            <person name="Goodstein D.M."/>
            <person name="Xuan P."/>
            <person name="Del Fabbro C."/>
            <person name="Aramini V."/>
            <person name="Copetti D."/>
            <person name="Gonzalez S."/>
            <person name="Horner D.S."/>
            <person name="Falchi R."/>
            <person name="Lucas S."/>
            <person name="Mica E."/>
            <person name="Maldonado J."/>
            <person name="Lazzari B."/>
            <person name="Bielenberg D."/>
            <person name="Pirona R."/>
            <person name="Miculan M."/>
            <person name="Barakat A."/>
            <person name="Testolin R."/>
            <person name="Stella A."/>
            <person name="Tartarini S."/>
            <person name="Tonutti P."/>
            <person name="Arus P."/>
            <person name="Orellana A."/>
            <person name="Wells C."/>
            <person name="Main D."/>
            <person name="Vizzotto G."/>
            <person name="Silva H."/>
            <person name="Salamini F."/>
            <person name="Schmutz J."/>
            <person name="Morgante M."/>
            <person name="Rokhsar D.S."/>
        </authorList>
    </citation>
    <scope>NUCLEOTIDE SEQUENCE [LARGE SCALE GENOMIC DNA]</scope>
    <source>
        <strain evidence="18">cv. Nemared</strain>
    </source>
</reference>
<dbReference type="eggNOG" id="KOG1187">
    <property type="taxonomic scope" value="Eukaryota"/>
</dbReference>
<keyword evidence="18" id="KW-1185">Reference proteome</keyword>
<keyword evidence="9 14" id="KW-1133">Transmembrane helix</keyword>
<evidence type="ECO:0000256" key="7">
    <source>
        <dbReference type="ARBA" id="ARBA00022777"/>
    </source>
</evidence>
<dbReference type="PROSITE" id="PS50011">
    <property type="entry name" value="PROTEIN_KINASE_DOM"/>
    <property type="match status" value="1"/>
</dbReference>
<dbReference type="PROSITE" id="PS00107">
    <property type="entry name" value="PROTEIN_KINASE_ATP"/>
    <property type="match status" value="1"/>
</dbReference>
<gene>
    <name evidence="17" type="ORF">PRUPE_2G047500</name>
</gene>
<dbReference type="GO" id="GO:0016020">
    <property type="term" value="C:membrane"/>
    <property type="evidence" value="ECO:0007669"/>
    <property type="project" value="UniProtKB-SubCell"/>
</dbReference>
<dbReference type="SUPFAM" id="SSF56112">
    <property type="entry name" value="Protein kinase-like (PK-like)"/>
    <property type="match status" value="1"/>
</dbReference>
<evidence type="ECO:0000256" key="14">
    <source>
        <dbReference type="SAM" id="Phobius"/>
    </source>
</evidence>
<comment type="subcellular location">
    <subcellularLocation>
        <location evidence="1">Membrane</location>
        <topology evidence="1">Single-pass type I membrane protein</topology>
    </subcellularLocation>
</comment>
<dbReference type="InterPro" id="IPR011009">
    <property type="entry name" value="Kinase-like_dom_sf"/>
</dbReference>
<evidence type="ECO:0000313" key="18">
    <source>
        <dbReference type="Proteomes" id="UP000006882"/>
    </source>
</evidence>
<dbReference type="EMBL" id="CM007652">
    <property type="protein sequence ID" value="ONI21043.1"/>
    <property type="molecule type" value="Genomic_DNA"/>
</dbReference>
<keyword evidence="8 12" id="KW-0067">ATP-binding</keyword>
<evidence type="ECO:0000256" key="3">
    <source>
        <dbReference type="ARBA" id="ARBA00022679"/>
    </source>
</evidence>
<evidence type="ECO:0000256" key="6">
    <source>
        <dbReference type="ARBA" id="ARBA00022741"/>
    </source>
</evidence>
<evidence type="ECO:0000256" key="9">
    <source>
        <dbReference type="ARBA" id="ARBA00022989"/>
    </source>
</evidence>
<feature type="compositionally biased region" description="Polar residues" evidence="13">
    <location>
        <begin position="628"/>
        <end position="653"/>
    </location>
</feature>
<sequence>MAAGRVASPSQLFIALLLVLSLCCLSCNAKQCEPSWCGKHNISHPFRLKHDPEKCGDSRYELSCEKNNLTVLYLYSGKYYVQAINYNNYTIRVVDANLHKGNCSSIPHYSLSSYNFSYEDPYRISQRRGKGSWWHKDDVKLSKPIIFLTCETPVNSPLYVDTAPCIDAMSSSNSNGHSYVSVGRLNASDLREFCHVELMVMISSQLTKNNSYIDIHNEMIYGFELSWLQWGCYIDSDTNKVNCFRARYFRFMYYLYDFRVYLWLLGPAIGALGARATLGAPCLIAFLIYKFKRRHLSMYGNIEEFLQSHNNLMPIRYSYSNIRKMTKGFKDKLGEGGYGSVYKGKLRSGRLVAIKMLGKSKTNGQDFINEVATIGRIHHVNVVQLIGYCVEGSKRALIYEFMSNGSLDKHIFLKEGPSSLNYKKSFEISLGVARGIDYLHRGCEMQIFHFDIKPHNILLNETFVPKVSDFGLARLCPLDESSLTLTTARGTIGYIAPELFYKNIGGVSNKADIYSFGMLLMEIAGKRKNLNAVAAHSSQIYFPSWVYDQFSEGKDIEIEDSTEEEMKITKKMLIVALWCIQMKPSERPTSMSKVVQMLEGETEALQMPPKPFMYPQDKPVVDDEDNSETTWPSSTQSNEDSKDSISLIQNADN</sequence>
<evidence type="ECO:0000256" key="2">
    <source>
        <dbReference type="ARBA" id="ARBA00022527"/>
    </source>
</evidence>
<dbReference type="FunFam" id="1.10.510.10:FF:000590">
    <property type="entry name" value="PR5-like receptor kinase"/>
    <property type="match status" value="1"/>
</dbReference>
<dbReference type="InterPro" id="IPR017441">
    <property type="entry name" value="Protein_kinase_ATP_BS"/>
</dbReference>
<keyword evidence="11" id="KW-0325">Glycoprotein</keyword>
<dbReference type="FunFam" id="3.30.200.20:FF:000178">
    <property type="entry name" value="serine/threonine-protein kinase PBS1-like"/>
    <property type="match status" value="1"/>
</dbReference>
<evidence type="ECO:0000256" key="4">
    <source>
        <dbReference type="ARBA" id="ARBA00022692"/>
    </source>
</evidence>
<organism evidence="17 18">
    <name type="scientific">Prunus persica</name>
    <name type="common">Peach</name>
    <name type="synonym">Amygdalus persica</name>
    <dbReference type="NCBI Taxonomy" id="3760"/>
    <lineage>
        <taxon>Eukaryota</taxon>
        <taxon>Viridiplantae</taxon>
        <taxon>Streptophyta</taxon>
        <taxon>Embryophyta</taxon>
        <taxon>Tracheophyta</taxon>
        <taxon>Spermatophyta</taxon>
        <taxon>Magnoliopsida</taxon>
        <taxon>eudicotyledons</taxon>
        <taxon>Gunneridae</taxon>
        <taxon>Pentapetalae</taxon>
        <taxon>rosids</taxon>
        <taxon>fabids</taxon>
        <taxon>Rosales</taxon>
        <taxon>Rosaceae</taxon>
        <taxon>Amygdaloideae</taxon>
        <taxon>Amygdaleae</taxon>
        <taxon>Prunus</taxon>
    </lineage>
</organism>
<dbReference type="GO" id="GO:0005524">
    <property type="term" value="F:ATP binding"/>
    <property type="evidence" value="ECO:0007669"/>
    <property type="project" value="UniProtKB-UniRule"/>
</dbReference>
<evidence type="ECO:0000256" key="12">
    <source>
        <dbReference type="PROSITE-ProRule" id="PRU10141"/>
    </source>
</evidence>
<evidence type="ECO:0000313" key="17">
    <source>
        <dbReference type="EMBL" id="ONI21043.1"/>
    </source>
</evidence>
<feature type="region of interest" description="Disordered" evidence="13">
    <location>
        <begin position="606"/>
        <end position="653"/>
    </location>
</feature>
<evidence type="ECO:0000259" key="16">
    <source>
        <dbReference type="PROSITE" id="PS50011"/>
    </source>
</evidence>
<dbReference type="InterPro" id="IPR008271">
    <property type="entry name" value="Ser/Thr_kinase_AS"/>
</dbReference>
<evidence type="ECO:0000256" key="13">
    <source>
        <dbReference type="SAM" id="MobiDB-lite"/>
    </source>
</evidence>
<dbReference type="Gramene" id="ONI21043">
    <property type="protein sequence ID" value="ONI21043"/>
    <property type="gene ID" value="PRUPE_2G047500"/>
</dbReference>
<keyword evidence="5 15" id="KW-0732">Signal</keyword>
<dbReference type="AlphaFoldDB" id="A0A251QB93"/>
<evidence type="ECO:0000256" key="10">
    <source>
        <dbReference type="ARBA" id="ARBA00023136"/>
    </source>
</evidence>
<evidence type="ECO:0000256" key="15">
    <source>
        <dbReference type="SAM" id="SignalP"/>
    </source>
</evidence>
<dbReference type="InterPro" id="IPR000719">
    <property type="entry name" value="Prot_kinase_dom"/>
</dbReference>
<dbReference type="PANTHER" id="PTHR27009">
    <property type="entry name" value="RUST RESISTANCE KINASE LR10-RELATED"/>
    <property type="match status" value="1"/>
</dbReference>
<keyword evidence="10 14" id="KW-0472">Membrane</keyword>
<dbReference type="GO" id="GO:0030247">
    <property type="term" value="F:polysaccharide binding"/>
    <property type="evidence" value="ECO:0007669"/>
    <property type="project" value="InterPro"/>
</dbReference>
<dbReference type="Gene3D" id="1.10.510.10">
    <property type="entry name" value="Transferase(Phosphotransferase) domain 1"/>
    <property type="match status" value="1"/>
</dbReference>
<dbReference type="GO" id="GO:0004674">
    <property type="term" value="F:protein serine/threonine kinase activity"/>
    <property type="evidence" value="ECO:0007669"/>
    <property type="project" value="UniProtKB-KW"/>
</dbReference>
<name>A0A251QB93_PRUPE</name>
<evidence type="ECO:0000256" key="5">
    <source>
        <dbReference type="ARBA" id="ARBA00022729"/>
    </source>
</evidence>
<protein>
    <recommendedName>
        <fullName evidence="16">Protein kinase domain-containing protein</fullName>
    </recommendedName>
</protein>
<dbReference type="InterPro" id="IPR045874">
    <property type="entry name" value="LRK10/LRL21-25-like"/>
</dbReference>
<accession>A0A251QB93</accession>
<feature type="binding site" evidence="12">
    <location>
        <position position="355"/>
    </location>
    <ligand>
        <name>ATP</name>
        <dbReference type="ChEBI" id="CHEBI:30616"/>
    </ligand>
</feature>
<dbReference type="PROSITE" id="PS00108">
    <property type="entry name" value="PROTEIN_KINASE_ST"/>
    <property type="match status" value="1"/>
</dbReference>
<feature type="chain" id="PRO_5013395402" description="Protein kinase domain-containing protein" evidence="15">
    <location>
        <begin position="30"/>
        <end position="653"/>
    </location>
</feature>
<dbReference type="Pfam" id="PF13947">
    <property type="entry name" value="GUB_WAK_bind"/>
    <property type="match status" value="1"/>
</dbReference>
<dbReference type="SMART" id="SM00220">
    <property type="entry name" value="S_TKc"/>
    <property type="match status" value="1"/>
</dbReference>
<feature type="domain" description="Protein kinase" evidence="16">
    <location>
        <begin position="327"/>
        <end position="613"/>
    </location>
</feature>
<proteinExistence type="predicted"/>
<dbReference type="Gene3D" id="3.30.200.20">
    <property type="entry name" value="Phosphorylase Kinase, domain 1"/>
    <property type="match status" value="1"/>
</dbReference>
<evidence type="ECO:0000256" key="8">
    <source>
        <dbReference type="ARBA" id="ARBA00022840"/>
    </source>
</evidence>
<keyword evidence="3" id="KW-0808">Transferase</keyword>
<feature type="transmembrane region" description="Helical" evidence="14">
    <location>
        <begin position="260"/>
        <end position="289"/>
    </location>
</feature>